<evidence type="ECO:0000256" key="1">
    <source>
        <dbReference type="ARBA" id="ARBA00022723"/>
    </source>
</evidence>
<dbReference type="HOGENOM" id="CLU_844595_0_0_1"/>
<dbReference type="AlphaFoldDB" id="C5FP44"/>
<keyword evidence="7" id="KW-1185">Reference proteome</keyword>
<keyword evidence="2" id="KW-0863">Zinc-finger</keyword>
<reference evidence="7" key="1">
    <citation type="journal article" date="2012" name="MBio">
        <title>Comparative genome analysis of Trichophyton rubrum and related dermatophytes reveals candidate genes involved in infection.</title>
        <authorList>
            <person name="Martinez D.A."/>
            <person name="Oliver B.G."/>
            <person name="Graeser Y."/>
            <person name="Goldberg J.M."/>
            <person name="Li W."/>
            <person name="Martinez-Rossi N.M."/>
            <person name="Monod M."/>
            <person name="Shelest E."/>
            <person name="Barton R.C."/>
            <person name="Birch E."/>
            <person name="Brakhage A.A."/>
            <person name="Chen Z."/>
            <person name="Gurr S.J."/>
            <person name="Heiman D."/>
            <person name="Heitman J."/>
            <person name="Kosti I."/>
            <person name="Rossi A."/>
            <person name="Saif S."/>
            <person name="Samalova M."/>
            <person name="Saunders C.W."/>
            <person name="Shea T."/>
            <person name="Summerbell R.C."/>
            <person name="Xu J."/>
            <person name="Young S."/>
            <person name="Zeng Q."/>
            <person name="Birren B.W."/>
            <person name="Cuomo C.A."/>
            <person name="White T.C."/>
        </authorList>
    </citation>
    <scope>NUCLEOTIDE SEQUENCE [LARGE SCALE GENOMIC DNA]</scope>
    <source>
        <strain evidence="7">ATCC MYA-4605 / CBS 113480</strain>
    </source>
</reference>
<dbReference type="Pfam" id="PF01485">
    <property type="entry name" value="IBR"/>
    <property type="match status" value="1"/>
</dbReference>
<dbReference type="EMBL" id="DS995704">
    <property type="protein sequence ID" value="EEQ31179.1"/>
    <property type="molecule type" value="Genomic_DNA"/>
</dbReference>
<evidence type="ECO:0000313" key="7">
    <source>
        <dbReference type="Proteomes" id="UP000002035"/>
    </source>
</evidence>
<dbReference type="OrthoDB" id="10009520at2759"/>
<evidence type="ECO:0000259" key="5">
    <source>
        <dbReference type="Pfam" id="PF01485"/>
    </source>
</evidence>
<evidence type="ECO:0000313" key="6">
    <source>
        <dbReference type="EMBL" id="EEQ31179.1"/>
    </source>
</evidence>
<keyword evidence="1" id="KW-0479">Metal-binding</keyword>
<evidence type="ECO:0000256" key="4">
    <source>
        <dbReference type="ARBA" id="ARBA00022833"/>
    </source>
</evidence>
<protein>
    <submittedName>
        <fullName evidence="6">IBR domain-containing protein</fullName>
    </submittedName>
</protein>
<evidence type="ECO:0000256" key="3">
    <source>
        <dbReference type="ARBA" id="ARBA00022786"/>
    </source>
</evidence>
<keyword evidence="4" id="KW-0862">Zinc</keyword>
<dbReference type="eggNOG" id="ENOG502SVNX">
    <property type="taxonomic scope" value="Eukaryota"/>
</dbReference>
<dbReference type="GeneID" id="9224834"/>
<dbReference type="RefSeq" id="XP_002846261.1">
    <property type="nucleotide sequence ID" value="XM_002846215.1"/>
</dbReference>
<keyword evidence="3" id="KW-0833">Ubl conjugation pathway</keyword>
<dbReference type="Proteomes" id="UP000002035">
    <property type="component" value="Unassembled WGS sequence"/>
</dbReference>
<dbReference type="GO" id="GO:0008270">
    <property type="term" value="F:zinc ion binding"/>
    <property type="evidence" value="ECO:0007669"/>
    <property type="project" value="UniProtKB-KW"/>
</dbReference>
<dbReference type="VEuPathDB" id="FungiDB:MCYG_03998"/>
<proteinExistence type="predicted"/>
<evidence type="ECO:0000256" key="2">
    <source>
        <dbReference type="ARBA" id="ARBA00022771"/>
    </source>
</evidence>
<feature type="domain" description="IBR" evidence="5">
    <location>
        <begin position="193"/>
        <end position="243"/>
    </location>
</feature>
<dbReference type="InterPro" id="IPR002867">
    <property type="entry name" value="IBR_dom"/>
</dbReference>
<gene>
    <name evidence="6" type="ORF">MCYG_03998</name>
</gene>
<dbReference type="STRING" id="554155.C5FP44"/>
<sequence>MVYKSFTWPVHAENLGRLDDELVALELQLEEIDSYGRERKGKCPSNNLPDSELAYVAFQAEIEGCIDSLSDLKIAHSIAHAVDTDGQAITDVLRDEAQAQQDRRLAMTMVGAISGNEAPPPYVREECTRLIACVPDEGSDLDRDSDECSAVCSCELPKTRLYFLQDVVAKASLCLLFQRSCQQRRQAFHDAEIEFSTIDRTYCSNVDCGKFLSPDQIKAGRAECDRCGSATCSMCKNQFHPDDCAADPLLQAALALATSKGWQRVTDHLRHNSGNHIHWTNTEQTGNLGRADHVIMRNPSCQGARESNDGLEVQDQRWIHEETGDMDLD</sequence>
<name>C5FP44_ARTOC</name>
<accession>C5FP44</accession>
<organism evidence="6 7">
    <name type="scientific">Arthroderma otae (strain ATCC MYA-4605 / CBS 113480)</name>
    <name type="common">Microsporum canis</name>
    <dbReference type="NCBI Taxonomy" id="554155"/>
    <lineage>
        <taxon>Eukaryota</taxon>
        <taxon>Fungi</taxon>
        <taxon>Dikarya</taxon>
        <taxon>Ascomycota</taxon>
        <taxon>Pezizomycotina</taxon>
        <taxon>Eurotiomycetes</taxon>
        <taxon>Eurotiomycetidae</taxon>
        <taxon>Onygenales</taxon>
        <taxon>Arthrodermataceae</taxon>
        <taxon>Microsporum</taxon>
    </lineage>
</organism>
<dbReference type="CDD" id="cd20335">
    <property type="entry name" value="BRcat_RBR"/>
    <property type="match status" value="1"/>
</dbReference>